<dbReference type="Gene3D" id="2.60.40.10">
    <property type="entry name" value="Immunoglobulins"/>
    <property type="match status" value="6"/>
</dbReference>
<dbReference type="InterPro" id="IPR026444">
    <property type="entry name" value="Secre_tail"/>
</dbReference>
<evidence type="ECO:0000259" key="2">
    <source>
        <dbReference type="Pfam" id="PF22058"/>
    </source>
</evidence>
<dbReference type="RefSeq" id="WP_168882253.1">
    <property type="nucleotide sequence ID" value="NZ_JABAIL010000003.1"/>
</dbReference>
<dbReference type="InterPro" id="IPR014756">
    <property type="entry name" value="Ig_E-set"/>
</dbReference>
<reference evidence="3 4" key="1">
    <citation type="submission" date="2020-04" db="EMBL/GenBank/DDBJ databases">
        <title>Flammeovirga sp. SR4, a novel species isolated from seawater.</title>
        <authorList>
            <person name="Wang X."/>
        </authorList>
    </citation>
    <scope>NUCLEOTIDE SEQUENCE [LARGE SCALE GENOMIC DNA]</scope>
    <source>
        <strain evidence="3 4">SR4</strain>
    </source>
</reference>
<dbReference type="InterPro" id="IPR054409">
    <property type="entry name" value="X25_BaPul-like"/>
</dbReference>
<organism evidence="3 4">
    <name type="scientific">Flammeovirga agarivorans</name>
    <dbReference type="NCBI Taxonomy" id="2726742"/>
    <lineage>
        <taxon>Bacteria</taxon>
        <taxon>Pseudomonadati</taxon>
        <taxon>Bacteroidota</taxon>
        <taxon>Cytophagia</taxon>
        <taxon>Cytophagales</taxon>
        <taxon>Flammeovirgaceae</taxon>
        <taxon>Flammeovirga</taxon>
    </lineage>
</organism>
<dbReference type="EMBL" id="JABAIL010000003">
    <property type="protein sequence ID" value="NLR91534.1"/>
    <property type="molecule type" value="Genomic_DNA"/>
</dbReference>
<dbReference type="SUPFAM" id="SSF81296">
    <property type="entry name" value="E set domains"/>
    <property type="match status" value="1"/>
</dbReference>
<dbReference type="InterPro" id="IPR013783">
    <property type="entry name" value="Ig-like_fold"/>
</dbReference>
<evidence type="ECO:0000313" key="4">
    <source>
        <dbReference type="Proteomes" id="UP000585050"/>
    </source>
</evidence>
<keyword evidence="1" id="KW-0472">Membrane</keyword>
<comment type="caution">
    <text evidence="3">The sequence shown here is derived from an EMBL/GenBank/DDBJ whole genome shotgun (WGS) entry which is preliminary data.</text>
</comment>
<dbReference type="Proteomes" id="UP000585050">
    <property type="component" value="Unassembled WGS sequence"/>
</dbReference>
<evidence type="ECO:0000256" key="1">
    <source>
        <dbReference type="SAM" id="Phobius"/>
    </source>
</evidence>
<dbReference type="GO" id="GO:0005509">
    <property type="term" value="F:calcium ion binding"/>
    <property type="evidence" value="ECO:0007669"/>
    <property type="project" value="InterPro"/>
</dbReference>
<dbReference type="NCBIfam" id="TIGR04183">
    <property type="entry name" value="Por_Secre_tail"/>
    <property type="match status" value="1"/>
</dbReference>
<protein>
    <submittedName>
        <fullName evidence="3">T9SS type A sorting domain-containing protein</fullName>
    </submittedName>
</protein>
<keyword evidence="1" id="KW-1133">Transmembrane helix</keyword>
<accession>A0A7X8XVR9</accession>
<proteinExistence type="predicted"/>
<sequence>MEHTYSIRWKRWILSLSILFIPFLLSAQYTNYTPSGNLMGGQTSINGDYQNTSSVGGNNLATQGNGYTNGDVFMDVMATSGDTTNLPQPINLEVTIDMRWAIAQGIFDPSSDTLDIAGSMNEWAGGDLLSDNGDSTYTVAFMGLPDTYYEYKIRINQSWDTSELGQRNNRFVSLEEGDNAVYIYYDNEDLTNPALTFNLDGTLLVELGLLEDGATPLVILETMEGRVQYHMTDLGDSQYTATSYQLTADDDVWYYYKAGSTQEFYLRERAFPQANQFDDTFDFTELSLKTLFLSLDMNVEIENGRFNPDEDFVDIAGDFNDWQGDELSDDDMDGIYTLEKSFFGDSTFFMKARINGSWELGSHEFRGDTSRFYTMGEEDSLAISIAYNDENGAYPITYFYSDMRKQIQDGNFDPEADVPTLQIFRNDLILNEYIMHPTEEEGVYMAQSQVFDEGEEYMHRFNYIKNIDTSHERFIEGFNSYHIVTAEDNFERRWFNYDINTFTFYVDMRAPMMKGEFNPNEDEVDIAGTFNNWGVDSVWTLLDYEDDSIYVYTAAGFPFGEHEFKARINQSWEQGEHELGEGPNRKISIQNDTATIRFAYNDEVITNPLTTFNVDLTKQVEDGNMFSPRNVDVMIYNPSDSGEVMLTHQFRLAESDDNIFTGSYYFKELNEQFLYKYRITEIGDSSRMVFEELDYRMDTVSSQANVINDLFNDSAFETTVTFAVDMNSEIEQNRFNASIDEVDIVGDFNLWGDEGSLVLSDDDADGIYTGMLYFRGGKDLEFKARKNESWASGDFEKMGDDNTREAMVTPGKNNVIEFTYNDELIEHPLATFEVDFEKLIHQDSIDFSTQHLGLMVYNGNQELQHVYLLDPKDDEVTFTATSKLKAVNETYYVQAVVAEKENDEIVISEDVLHVFNVSDTANVFSFSFNNETLVTSLAINVDMRWMLRNDQFDPSTDDLGFVSELANWGIDYDDQLLSDPEADSIYTLFVDSIPSLTFEYKLRLNNSWDFVEHDGVNRAITLNKGANTIDVVYGYEDVDHPETMIYVDMAKERIEGTFTDTTMLFLQVFEGNDVLKSYTLTHDDGFVYSTPSQVYAAGEDISFKLFYVDPTQTIVEETAKTNVTVSSPFEIYHSFNNIDYYTGLTFEVDMNALIDQGRFNPDVDKVDLAGDFNGWGGDAVYEMLDSNNDGVYTYELSIDNHEVATYNFKTRINASWDDLLHEYPGGGITRSVTTSPGETINSAFYFDDENADNTAVIFKVNMSRQVELGNFDPTVEGNEVRVRIFDGELFSSYPLTQDDNGLYSFFFQKFTDNEEYSYQLIYQYPDGDGWDVTTEDINRSFVKEESQQTISLWFNDELPEQRFDAVWLVNMQSAITFGDFDPNNDVLTMKGSFDNWDEEITLSKNDTSNVFTTSISLPESIIYYQLFVNGVAEAFVAQDNSDNRSHHLQDGNTVIDVIFNFEEVQQVADDAIEAVETDSGTVVIEVAVEAFEDLEGEVTYQVMLANGDPLPDWVIFDPETLTFTIDPSKLPSGTRVQDAISDLDIIILANDEEGKSVAVEVTLPTEEIISDITDTEDPEGPNSLEDDLLNQVKVYPNLVNQFTLVEVPNSVEITDLIISNAAGVKIDQIEIKGSMKLDMGKYPAGLYIMRLHVNDQYITRKIIKK</sequence>
<dbReference type="InterPro" id="IPR015919">
    <property type="entry name" value="Cadherin-like_sf"/>
</dbReference>
<dbReference type="GO" id="GO:0016020">
    <property type="term" value="C:membrane"/>
    <property type="evidence" value="ECO:0007669"/>
    <property type="project" value="InterPro"/>
</dbReference>
<dbReference type="SUPFAM" id="SSF49313">
    <property type="entry name" value="Cadherin-like"/>
    <property type="match status" value="1"/>
</dbReference>
<keyword evidence="1" id="KW-0812">Transmembrane</keyword>
<keyword evidence="4" id="KW-1185">Reference proteome</keyword>
<gene>
    <name evidence="3" type="ORF">HGP29_09975</name>
</gene>
<feature type="domain" description="Amylopullulanase X25" evidence="2">
    <location>
        <begin position="128"/>
        <end position="188"/>
    </location>
</feature>
<evidence type="ECO:0000313" key="3">
    <source>
        <dbReference type="EMBL" id="NLR91534.1"/>
    </source>
</evidence>
<feature type="transmembrane region" description="Helical" evidence="1">
    <location>
        <begin position="12"/>
        <end position="29"/>
    </location>
</feature>
<dbReference type="Pfam" id="PF22058">
    <property type="entry name" value="X25_BaPul_like"/>
    <property type="match status" value="2"/>
</dbReference>
<feature type="domain" description="Amylopullulanase X25" evidence="2">
    <location>
        <begin position="528"/>
        <end position="603"/>
    </location>
</feature>
<name>A0A7X8XVR9_9BACT</name>